<dbReference type="AlphaFoldDB" id="A0A6J4U4E4"/>
<feature type="compositionally biased region" description="Gly residues" evidence="1">
    <location>
        <begin position="1"/>
        <end position="10"/>
    </location>
</feature>
<feature type="compositionally biased region" description="Basic residues" evidence="1">
    <location>
        <begin position="320"/>
        <end position="351"/>
    </location>
</feature>
<proteinExistence type="predicted"/>
<sequence length="363" mass="40269">GDECGGGAGRGGRRGERSRDAGRPRPVQPARGGEAALRPPARRLRRPAQHPPTPRRAALGAGRPAGSGRALPGSRADARGDRERADPLLRPGDARRARARRADRPLPGHDPQRRPRRHPDPRLPLHAELGLAHFPHHPRPRRRPRHLLRHGPRRRRGGRRAARLRRQARRAGGRAGGDGGDRPRGHRRRDVGQLRLLRARRAPGRGGGGGQARAPPRRPAGGHPRRRRPDLQGRRRFQAGGGDRRRQPGLGARPLPRLLLGDARRRRERLRDDRALRPPRADPLRPLPRRPGDRPPLPGVFPRRGQLRPGPGPARAASGRLHRLPARRPRPPRGRRHAVGPPRPRPRRRLRAGPDGDDGRAGV</sequence>
<evidence type="ECO:0000313" key="2">
    <source>
        <dbReference type="EMBL" id="CAA9540173.1"/>
    </source>
</evidence>
<dbReference type="GO" id="GO:0008927">
    <property type="term" value="F:mannonate dehydratase activity"/>
    <property type="evidence" value="ECO:0007669"/>
    <property type="project" value="UniProtKB-EC"/>
</dbReference>
<feature type="compositionally biased region" description="Low complexity" evidence="1">
    <location>
        <begin position="55"/>
        <end position="75"/>
    </location>
</feature>
<name>A0A6J4U4E4_9BACT</name>
<feature type="compositionally biased region" description="Basic and acidic residues" evidence="1">
    <location>
        <begin position="76"/>
        <end position="125"/>
    </location>
</feature>
<feature type="region of interest" description="Disordered" evidence="1">
    <location>
        <begin position="1"/>
        <end position="363"/>
    </location>
</feature>
<feature type="non-terminal residue" evidence="2">
    <location>
        <position position="363"/>
    </location>
</feature>
<feature type="compositionally biased region" description="Basic residues" evidence="1">
    <location>
        <begin position="134"/>
        <end position="172"/>
    </location>
</feature>
<reference evidence="2" key="1">
    <citation type="submission" date="2020-02" db="EMBL/GenBank/DDBJ databases">
        <authorList>
            <person name="Meier V. D."/>
        </authorList>
    </citation>
    <scope>NUCLEOTIDE SEQUENCE</scope>
    <source>
        <strain evidence="2">AVDCRST_MAG49</strain>
    </source>
</reference>
<feature type="compositionally biased region" description="Low complexity" evidence="1">
    <location>
        <begin position="29"/>
        <end position="39"/>
    </location>
</feature>
<evidence type="ECO:0000256" key="1">
    <source>
        <dbReference type="SAM" id="MobiDB-lite"/>
    </source>
</evidence>
<feature type="non-terminal residue" evidence="2">
    <location>
        <position position="1"/>
    </location>
</feature>
<gene>
    <name evidence="2" type="ORF">AVDCRST_MAG49-767</name>
</gene>
<feature type="compositionally biased region" description="Low complexity" evidence="1">
    <location>
        <begin position="302"/>
        <end position="319"/>
    </location>
</feature>
<organism evidence="2">
    <name type="scientific">uncultured Thermomicrobiales bacterium</name>
    <dbReference type="NCBI Taxonomy" id="1645740"/>
    <lineage>
        <taxon>Bacteria</taxon>
        <taxon>Pseudomonadati</taxon>
        <taxon>Thermomicrobiota</taxon>
        <taxon>Thermomicrobia</taxon>
        <taxon>Thermomicrobiales</taxon>
        <taxon>environmental samples</taxon>
    </lineage>
</organism>
<feature type="compositionally biased region" description="Basic and acidic residues" evidence="1">
    <location>
        <begin position="262"/>
        <end position="283"/>
    </location>
</feature>
<protein>
    <submittedName>
        <fullName evidence="2">Mannonate dehydratase</fullName>
        <ecNumber evidence="2">4.2.1.8</ecNumber>
    </submittedName>
</protein>
<feature type="compositionally biased region" description="Basic and acidic residues" evidence="1">
    <location>
        <begin position="352"/>
        <end position="363"/>
    </location>
</feature>
<dbReference type="EMBL" id="CADCWG010000049">
    <property type="protein sequence ID" value="CAA9540173.1"/>
    <property type="molecule type" value="Genomic_DNA"/>
</dbReference>
<accession>A0A6J4U4E4</accession>
<feature type="compositionally biased region" description="Low complexity" evidence="1">
    <location>
        <begin position="248"/>
        <end position="261"/>
    </location>
</feature>
<feature type="compositionally biased region" description="Basic and acidic residues" evidence="1">
    <location>
        <begin position="13"/>
        <end position="23"/>
    </location>
</feature>
<keyword evidence="2" id="KW-0456">Lyase</keyword>
<dbReference type="EC" id="4.2.1.8" evidence="2"/>